<keyword evidence="13" id="KW-1185">Reference proteome</keyword>
<dbReference type="EC" id="4.1.3.44" evidence="3"/>
<dbReference type="GO" id="GO:0051539">
    <property type="term" value="F:4 iron, 4 sulfur cluster binding"/>
    <property type="evidence" value="ECO:0007669"/>
    <property type="project" value="InterPro"/>
</dbReference>
<comment type="similarity">
    <text evidence="2">Belongs to the TYW1 family.</text>
</comment>
<protein>
    <recommendedName>
        <fullName evidence="3">tRNA 4-demethylwyosine synthase (AdoMet-dependent)</fullName>
        <ecNumber evidence="3">4.1.3.44</ecNumber>
    </recommendedName>
</protein>
<evidence type="ECO:0000313" key="12">
    <source>
        <dbReference type="EMBL" id="CAL4762073.1"/>
    </source>
</evidence>
<dbReference type="GO" id="GO:0046872">
    <property type="term" value="F:metal ion binding"/>
    <property type="evidence" value="ECO:0007669"/>
    <property type="project" value="UniProtKB-KW"/>
</dbReference>
<evidence type="ECO:0000256" key="2">
    <source>
        <dbReference type="ARBA" id="ARBA00010115"/>
    </source>
</evidence>
<feature type="signal peptide" evidence="9">
    <location>
        <begin position="1"/>
        <end position="21"/>
    </location>
</feature>
<dbReference type="InterPro" id="IPR034556">
    <property type="entry name" value="tRNA_wybutosine-synthase"/>
</dbReference>
<proteinExistence type="inferred from homology"/>
<sequence length="1255" mass="137998">MAGRSLLFVVLAAASASSAASYKLQIKENISIPLPPGYTVLSPHLPGKLVVSSFEATPFIGKNGVFMADVGKTSGPAQELPGTNVLNWPNSLTVANRSVFGFTAIALGDGFLVPSHTTGGIYVMEASLEPQTLKQPAKLTQDKKGWFYHQAEFLDVDGDGLEDIVTARCQFSVFPWAKKQGELVWLKHPAKDVFSAPWAEESLGFGPDFLFCMKPGKNFALVAPEYITGKVVYWYRKDGQMATRILDHSIGPGFSCSWEDLNNDGQIDLLVTNHAMRNGSVFAYTFSSEEIESATLTRHTLASGFQPVKVKQGSALPGDAVAFRPRVAETTSKPWIFVSGDNSNSIFLLQPSSESADDWHYVTSKVADLGGDVGRPSIADVDADGLADIFVPLYDARKVAHYHFTEVEDSNQKTRSPQRVSAFSTARSNRLAALWELCGETRFTWVVCLDSVGVGQKFECGHLGPSAAFSEAVGSRVPEGALEIIAARPYIAIGFKIKVCLHDRNISEICRLKPWLRSCRAVPVGRGAAAGPGKASLEIEVEDLSTFAFDNLLTRRRQVATEIVVLLLSTHTDGALPPNSAHFGTLLADHVHDFRVGRSAMKHLNFAVLGFGSSVYASAGHYCTAAVRADAALASMGARRVARLVRVTDTREQADQVVAWKQELHAALKAALSGSEPTQAVGVEGRSAAEVAVADTADIEGDDDESESDESTAVSSGKLCEATDAPASNQRQDELEPLSHEELSRTYGLGFTLLQRMGYAHGALKPGALQAPLMARANRGRQGLTQEAEPEAPEPEAVVKAEPEDLTALLAKALQSMREAGDVEEAEELQQLATFCQGGLSGLPQARKPKKRKRRSEKLEGDEDAAAEVLKHFEDPEFPVELQQQETYLNWQKRWGRLGSYWDFVQRHTTHFRVIPCPTGLKMILPQQRREQFRAFLQTCENWCSYQSSRSGKGLKRKWRHLALVLRRLQNFAETTEGGQGEAEEEQATEKQELNSAEVDEPQKARIASDFDDDDLPGLGWTIDGCEEKLGGEAEQKGASDVEELAEGCATKERPMLTSKHRAQLTKEGYKIVGSHSAVKLCRWTKHQLRGRGGCYKHSFYGITSYQCMEATPSLACANKCVFCWRHHKNPVGTEWKWSMDPPDQIVADGVDQHKRMIRECKGIPGVKKERFEEALNVRHCALSLVGEPIMYPRINELVNELHKRQISTFLVTNAQFPDAIRKLTPITQLYISQSLGAVHPSKRLSVQEGHRRSN</sequence>
<feature type="region of interest" description="Disordered" evidence="8">
    <location>
        <begin position="975"/>
        <end position="1016"/>
    </location>
</feature>
<name>A0A9P1BJY3_9DINO</name>
<keyword evidence="7" id="KW-0411">Iron-sulfur</keyword>
<keyword evidence="4" id="KW-0949">S-adenosyl-L-methionine</keyword>
<evidence type="ECO:0000256" key="4">
    <source>
        <dbReference type="ARBA" id="ARBA00022691"/>
    </source>
</evidence>
<keyword evidence="5" id="KW-0479">Metal-binding</keyword>
<accession>A0A9P1BJY3</accession>
<feature type="chain" id="PRO_5043269532" description="tRNA 4-demethylwyosine synthase (AdoMet-dependent)" evidence="9">
    <location>
        <begin position="22"/>
        <end position="1255"/>
    </location>
</feature>
<feature type="region of interest" description="Disordered" evidence="8">
    <location>
        <begin position="840"/>
        <end position="863"/>
    </location>
</feature>
<evidence type="ECO:0000259" key="10">
    <source>
        <dbReference type="PROSITE" id="PS50902"/>
    </source>
</evidence>
<dbReference type="Proteomes" id="UP001152797">
    <property type="component" value="Unassembled WGS sequence"/>
</dbReference>
<dbReference type="SUPFAM" id="SSF69318">
    <property type="entry name" value="Integrin alpha N-terminal domain"/>
    <property type="match status" value="1"/>
</dbReference>
<dbReference type="PANTHER" id="PTHR13930:SF0">
    <property type="entry name" value="S-ADENOSYL-L-METHIONINE-DEPENDENT TRNA 4-DEMETHYLWYOSINE SYNTHASE TYW1-RELATED"/>
    <property type="match status" value="1"/>
</dbReference>
<evidence type="ECO:0000256" key="7">
    <source>
        <dbReference type="ARBA" id="ARBA00023014"/>
    </source>
</evidence>
<dbReference type="InterPro" id="IPR013785">
    <property type="entry name" value="Aldolase_TIM"/>
</dbReference>
<comment type="pathway">
    <text evidence="1">tRNA modification; wybutosine-tRNA(Phe) biosynthesis.</text>
</comment>
<dbReference type="PANTHER" id="PTHR13930">
    <property type="entry name" value="S-ADENOSYL-L-METHIONINE-DEPENDENT TRNA 4-DEMETHYLWYOSINE SYNTHASE"/>
    <property type="match status" value="1"/>
</dbReference>
<dbReference type="OrthoDB" id="10022113at2759"/>
<dbReference type="GO" id="GO:0010181">
    <property type="term" value="F:FMN binding"/>
    <property type="evidence" value="ECO:0007669"/>
    <property type="project" value="InterPro"/>
</dbReference>
<dbReference type="PROSITE" id="PS50902">
    <property type="entry name" value="FLAVODOXIN_LIKE"/>
    <property type="match status" value="1"/>
</dbReference>
<dbReference type="Pfam" id="PF00258">
    <property type="entry name" value="Flavodoxin_1"/>
    <property type="match status" value="1"/>
</dbReference>
<feature type="compositionally biased region" description="Acidic residues" evidence="8">
    <location>
        <begin position="697"/>
        <end position="710"/>
    </location>
</feature>
<dbReference type="Gene3D" id="3.40.50.360">
    <property type="match status" value="1"/>
</dbReference>
<feature type="domain" description="Flavodoxin-like" evidence="10">
    <location>
        <begin position="510"/>
        <end position="665"/>
    </location>
</feature>
<dbReference type="GO" id="GO:0102521">
    <property type="term" value="F:tRNA-4-demethylwyosine synthase activity"/>
    <property type="evidence" value="ECO:0007669"/>
    <property type="project" value="UniProtKB-EC"/>
</dbReference>
<gene>
    <name evidence="11" type="ORF">C1SCF055_LOCUS3137</name>
</gene>
<dbReference type="SUPFAM" id="SSF52218">
    <property type="entry name" value="Flavoproteins"/>
    <property type="match status" value="1"/>
</dbReference>
<feature type="compositionally biased region" description="Basic residues" evidence="8">
    <location>
        <begin position="847"/>
        <end position="856"/>
    </location>
</feature>
<evidence type="ECO:0000313" key="13">
    <source>
        <dbReference type="Proteomes" id="UP001152797"/>
    </source>
</evidence>
<dbReference type="SFLD" id="SFLDS00029">
    <property type="entry name" value="Radical_SAM"/>
    <property type="match status" value="1"/>
</dbReference>
<dbReference type="EMBL" id="CAMXCT020000157">
    <property type="protein sequence ID" value="CAL1128136.1"/>
    <property type="molecule type" value="Genomic_DNA"/>
</dbReference>
<dbReference type="Gene3D" id="3.20.20.70">
    <property type="entry name" value="Aldolase class I"/>
    <property type="match status" value="1"/>
</dbReference>
<evidence type="ECO:0000256" key="6">
    <source>
        <dbReference type="ARBA" id="ARBA00023004"/>
    </source>
</evidence>
<reference evidence="12 13" key="2">
    <citation type="submission" date="2024-05" db="EMBL/GenBank/DDBJ databases">
        <authorList>
            <person name="Chen Y."/>
            <person name="Shah S."/>
            <person name="Dougan E. K."/>
            <person name="Thang M."/>
            <person name="Chan C."/>
        </authorList>
    </citation>
    <scope>NUCLEOTIDE SEQUENCE [LARGE SCALE GENOMIC DNA]</scope>
</reference>
<dbReference type="InterPro" id="IPR029039">
    <property type="entry name" value="Flavoprotein-like_sf"/>
</dbReference>
<dbReference type="InterPro" id="IPR028994">
    <property type="entry name" value="Integrin_alpha_N"/>
</dbReference>
<organism evidence="11">
    <name type="scientific">Cladocopium goreaui</name>
    <dbReference type="NCBI Taxonomy" id="2562237"/>
    <lineage>
        <taxon>Eukaryota</taxon>
        <taxon>Sar</taxon>
        <taxon>Alveolata</taxon>
        <taxon>Dinophyceae</taxon>
        <taxon>Suessiales</taxon>
        <taxon>Symbiodiniaceae</taxon>
        <taxon>Cladocopium</taxon>
    </lineage>
</organism>
<dbReference type="InterPro" id="IPR008254">
    <property type="entry name" value="Flavodoxin/NO_synth"/>
</dbReference>
<dbReference type="EMBL" id="CAMXCT010000157">
    <property type="protein sequence ID" value="CAI3974761.1"/>
    <property type="molecule type" value="Genomic_DNA"/>
</dbReference>
<dbReference type="GO" id="GO:0008033">
    <property type="term" value="P:tRNA processing"/>
    <property type="evidence" value="ECO:0007669"/>
    <property type="project" value="InterPro"/>
</dbReference>
<feature type="compositionally biased region" description="Basic and acidic residues" evidence="8">
    <location>
        <begin position="731"/>
        <end position="740"/>
    </location>
</feature>
<evidence type="ECO:0000256" key="1">
    <source>
        <dbReference type="ARBA" id="ARBA00004797"/>
    </source>
</evidence>
<dbReference type="EMBL" id="CAMXCT030000157">
    <property type="protein sequence ID" value="CAL4762073.1"/>
    <property type="molecule type" value="Genomic_DNA"/>
</dbReference>
<evidence type="ECO:0000256" key="3">
    <source>
        <dbReference type="ARBA" id="ARBA00012821"/>
    </source>
</evidence>
<feature type="region of interest" description="Disordered" evidence="8">
    <location>
        <begin position="697"/>
        <end position="740"/>
    </location>
</feature>
<reference evidence="11" key="1">
    <citation type="submission" date="2022-10" db="EMBL/GenBank/DDBJ databases">
        <authorList>
            <person name="Chen Y."/>
            <person name="Dougan E. K."/>
            <person name="Chan C."/>
            <person name="Rhodes N."/>
            <person name="Thang M."/>
        </authorList>
    </citation>
    <scope>NUCLEOTIDE SEQUENCE</scope>
</reference>
<dbReference type="InterPro" id="IPR007197">
    <property type="entry name" value="rSAM"/>
</dbReference>
<evidence type="ECO:0000256" key="9">
    <source>
        <dbReference type="SAM" id="SignalP"/>
    </source>
</evidence>
<evidence type="ECO:0000313" key="11">
    <source>
        <dbReference type="EMBL" id="CAI3974761.1"/>
    </source>
</evidence>
<dbReference type="AlphaFoldDB" id="A0A9P1BJY3"/>
<evidence type="ECO:0000256" key="8">
    <source>
        <dbReference type="SAM" id="MobiDB-lite"/>
    </source>
</evidence>
<keyword evidence="9" id="KW-0732">Signal</keyword>
<evidence type="ECO:0000256" key="5">
    <source>
        <dbReference type="ARBA" id="ARBA00022723"/>
    </source>
</evidence>
<comment type="caution">
    <text evidence="11">The sequence shown here is derived from an EMBL/GenBank/DDBJ whole genome shotgun (WGS) entry which is preliminary data.</text>
</comment>
<dbReference type="Gene3D" id="2.130.10.130">
    <property type="entry name" value="Integrin alpha, N-terminal"/>
    <property type="match status" value="1"/>
</dbReference>
<keyword evidence="6" id="KW-0408">Iron</keyword>